<evidence type="ECO:0000256" key="1">
    <source>
        <dbReference type="SAM" id="MobiDB-lite"/>
    </source>
</evidence>
<dbReference type="Proteomes" id="UP001447188">
    <property type="component" value="Unassembled WGS sequence"/>
</dbReference>
<organism evidence="2 3">
    <name type="scientific">Discina gigas</name>
    <dbReference type="NCBI Taxonomy" id="1032678"/>
    <lineage>
        <taxon>Eukaryota</taxon>
        <taxon>Fungi</taxon>
        <taxon>Dikarya</taxon>
        <taxon>Ascomycota</taxon>
        <taxon>Pezizomycotina</taxon>
        <taxon>Pezizomycetes</taxon>
        <taxon>Pezizales</taxon>
        <taxon>Discinaceae</taxon>
        <taxon>Discina</taxon>
    </lineage>
</organism>
<gene>
    <name evidence="2" type="ORF">Q9L58_010236</name>
</gene>
<feature type="compositionally biased region" description="Basic and acidic residues" evidence="1">
    <location>
        <begin position="63"/>
        <end position="81"/>
    </location>
</feature>
<reference evidence="2 3" key="1">
    <citation type="submission" date="2024-02" db="EMBL/GenBank/DDBJ databases">
        <title>Discinaceae phylogenomics.</title>
        <authorList>
            <person name="Dirks A.C."/>
            <person name="James T.Y."/>
        </authorList>
    </citation>
    <scope>NUCLEOTIDE SEQUENCE [LARGE SCALE GENOMIC DNA]</scope>
    <source>
        <strain evidence="2 3">ACD0624</strain>
    </source>
</reference>
<sequence>MSAPPTSKPLLLQLLGNYQLNQWTILLSPTWFDLPIEEWTRKTRQASDRCRLRVALNDMMMNVKKDRDDGLTGSREGKEPSEGDPMT</sequence>
<dbReference type="EMBL" id="JBBBZM010000343">
    <property type="protein sequence ID" value="KAL0630913.1"/>
    <property type="molecule type" value="Genomic_DNA"/>
</dbReference>
<proteinExistence type="predicted"/>
<comment type="caution">
    <text evidence="2">The sequence shown here is derived from an EMBL/GenBank/DDBJ whole genome shotgun (WGS) entry which is preliminary data.</text>
</comment>
<evidence type="ECO:0000313" key="3">
    <source>
        <dbReference type="Proteomes" id="UP001447188"/>
    </source>
</evidence>
<feature type="region of interest" description="Disordered" evidence="1">
    <location>
        <begin position="63"/>
        <end position="87"/>
    </location>
</feature>
<keyword evidence="3" id="KW-1185">Reference proteome</keyword>
<protein>
    <submittedName>
        <fullName evidence="2">Uncharacterized protein</fullName>
    </submittedName>
</protein>
<evidence type="ECO:0000313" key="2">
    <source>
        <dbReference type="EMBL" id="KAL0630913.1"/>
    </source>
</evidence>
<name>A0ABR3G4N7_9PEZI</name>
<accession>A0ABR3G4N7</accession>